<keyword evidence="3 5" id="KW-1133">Transmembrane helix</keyword>
<dbReference type="Proteomes" id="UP000813018">
    <property type="component" value="Unassembled WGS sequence"/>
</dbReference>
<feature type="transmembrane region" description="Helical" evidence="5">
    <location>
        <begin position="143"/>
        <end position="161"/>
    </location>
</feature>
<dbReference type="EMBL" id="JAHYXK010000010">
    <property type="protein sequence ID" value="MBW7468000.1"/>
    <property type="molecule type" value="Genomic_DNA"/>
</dbReference>
<name>A0ABS7CW35_9BACT</name>
<dbReference type="RefSeq" id="WP_219877874.1">
    <property type="nucleotide sequence ID" value="NZ_JAHYXK010000010.1"/>
</dbReference>
<dbReference type="PANTHER" id="PTHR37691">
    <property type="entry name" value="BLR3518 PROTEIN"/>
    <property type="match status" value="1"/>
</dbReference>
<keyword evidence="7" id="KW-1185">Reference proteome</keyword>
<keyword evidence="2 5" id="KW-0812">Transmembrane</keyword>
<evidence type="ECO:0000313" key="6">
    <source>
        <dbReference type="EMBL" id="MBW7468000.1"/>
    </source>
</evidence>
<accession>A0ABS7CW35</accession>
<dbReference type="InterPro" id="IPR027396">
    <property type="entry name" value="DsrEFH-like"/>
</dbReference>
<dbReference type="InterPro" id="IPR003787">
    <property type="entry name" value="Sulphur_relay_DsrE/F-like"/>
</dbReference>
<dbReference type="Pfam" id="PF02635">
    <property type="entry name" value="DsrE"/>
    <property type="match status" value="1"/>
</dbReference>
<evidence type="ECO:0000313" key="7">
    <source>
        <dbReference type="Proteomes" id="UP000813018"/>
    </source>
</evidence>
<evidence type="ECO:0000256" key="2">
    <source>
        <dbReference type="ARBA" id="ARBA00022692"/>
    </source>
</evidence>
<dbReference type="Gene3D" id="3.40.1260.10">
    <property type="entry name" value="DsrEFH-like"/>
    <property type="match status" value="1"/>
</dbReference>
<reference evidence="6 7" key="1">
    <citation type="journal article" date="2016" name="Int. J. Syst. Evol. Microbiol.">
        <title>Pontibacter aydingkolensis sp. nov., isolated from soil of a salt lake.</title>
        <authorList>
            <person name="Osman G."/>
            <person name="Zhang T."/>
            <person name="Lou K."/>
            <person name="Gao Y."/>
            <person name="Chang W."/>
            <person name="Lin Q."/>
            <person name="Yang H.M."/>
            <person name="Huo X.D."/>
            <person name="Wang N."/>
        </authorList>
    </citation>
    <scope>NUCLEOTIDE SEQUENCE [LARGE SCALE GENOMIC DNA]</scope>
    <source>
        <strain evidence="6 7">KACC 19255</strain>
    </source>
</reference>
<dbReference type="InterPro" id="IPR032808">
    <property type="entry name" value="DoxX"/>
</dbReference>
<evidence type="ECO:0000256" key="5">
    <source>
        <dbReference type="SAM" id="Phobius"/>
    </source>
</evidence>
<dbReference type="Pfam" id="PF07681">
    <property type="entry name" value="DoxX"/>
    <property type="match status" value="1"/>
</dbReference>
<protein>
    <submittedName>
        <fullName evidence="6">DoxX family membrane protein</fullName>
    </submittedName>
</protein>
<evidence type="ECO:0000256" key="3">
    <source>
        <dbReference type="ARBA" id="ARBA00022989"/>
    </source>
</evidence>
<comment type="subcellular location">
    <subcellularLocation>
        <location evidence="1">Membrane</location>
        <topology evidence="1">Multi-pass membrane protein</topology>
    </subcellularLocation>
</comment>
<evidence type="ECO:0000256" key="1">
    <source>
        <dbReference type="ARBA" id="ARBA00004141"/>
    </source>
</evidence>
<feature type="transmembrane region" description="Helical" evidence="5">
    <location>
        <begin position="12"/>
        <end position="31"/>
    </location>
</feature>
<feature type="transmembrane region" description="Helical" evidence="5">
    <location>
        <begin position="81"/>
        <end position="100"/>
    </location>
</feature>
<keyword evidence="4 5" id="KW-0472">Membrane</keyword>
<feature type="transmembrane region" description="Helical" evidence="5">
    <location>
        <begin position="51"/>
        <end position="74"/>
    </location>
</feature>
<dbReference type="SUPFAM" id="SSF75169">
    <property type="entry name" value="DsrEFH-like"/>
    <property type="match status" value="1"/>
</dbReference>
<dbReference type="PANTHER" id="PTHR37691:SF1">
    <property type="entry name" value="BLR3518 PROTEIN"/>
    <property type="match status" value="1"/>
</dbReference>
<organism evidence="6 7">
    <name type="scientific">Pontibacter aydingkolensis</name>
    <dbReference type="NCBI Taxonomy" id="1911536"/>
    <lineage>
        <taxon>Bacteria</taxon>
        <taxon>Pseudomonadati</taxon>
        <taxon>Bacteroidota</taxon>
        <taxon>Cytophagia</taxon>
        <taxon>Cytophagales</taxon>
        <taxon>Hymenobacteraceae</taxon>
        <taxon>Pontibacter</taxon>
    </lineage>
</organism>
<proteinExistence type="predicted"/>
<comment type="caution">
    <text evidence="6">The sequence shown here is derived from an EMBL/GenBank/DDBJ whole genome shotgun (WGS) entry which is preliminary data.</text>
</comment>
<evidence type="ECO:0000256" key="4">
    <source>
        <dbReference type="ARBA" id="ARBA00023136"/>
    </source>
</evidence>
<feature type="transmembrane region" description="Helical" evidence="5">
    <location>
        <begin position="112"/>
        <end position="131"/>
    </location>
</feature>
<sequence length="292" mass="30959">MEFTPLQKTSFLALRIMSSLIFIMAGLNHLFKTAGAAARLESAAMGGLATWIASAETLVILSGVGLLLGGLMLLMGYKTKLAALLLITILVPITLTIQIGNPEGAGPLFKNIAILGVLTFFAVNGAVYYGLDQKLKGSFAPMQARSAVLVASFGLMFLLGACTTTNSIAQTTTKQTTAATAKQKYAVLISQPDHLKAAVNTAETITKENKYDSEAFVIMACGKSVQAFVKGGEMAQVFEAGKKAGVTYRVCGMSLKKFDINPNTLMDGVEVVPNGLTHMFDLKLQGFTTVEL</sequence>
<gene>
    <name evidence="6" type="ORF">K0O23_13070</name>
</gene>